<sequence>PTTVEDPARRALLFYHLVPPPMPLSDTCLVFAMSLLSDPPPSSASSTVHRWLPAETPGDDRDAGLNDFAISEGLTEGVDDIQAAGALQLGNSWMHIHDERNIPPLNCIGDPDDILASVRVEDGKASLTYPMSLVLTIDKHSQILPETYQAMPSYRLCTVHGVTQLTEELASKLQGL</sequence>
<organism evidence="1 2">
    <name type="scientific">Russula earlei</name>
    <dbReference type="NCBI Taxonomy" id="71964"/>
    <lineage>
        <taxon>Eukaryota</taxon>
        <taxon>Fungi</taxon>
        <taxon>Dikarya</taxon>
        <taxon>Basidiomycota</taxon>
        <taxon>Agaricomycotina</taxon>
        <taxon>Agaricomycetes</taxon>
        <taxon>Russulales</taxon>
        <taxon>Russulaceae</taxon>
        <taxon>Russula</taxon>
    </lineage>
</organism>
<evidence type="ECO:0000313" key="2">
    <source>
        <dbReference type="Proteomes" id="UP001207468"/>
    </source>
</evidence>
<evidence type="ECO:0000313" key="1">
    <source>
        <dbReference type="EMBL" id="KAI9509999.1"/>
    </source>
</evidence>
<accession>A0ACC0UG08</accession>
<reference evidence="1" key="1">
    <citation type="submission" date="2021-03" db="EMBL/GenBank/DDBJ databases">
        <title>Evolutionary priming and transition to the ectomycorrhizal habit in an iconic lineage of mushroom-forming fungi: is preadaptation a requirement?</title>
        <authorList>
            <consortium name="DOE Joint Genome Institute"/>
            <person name="Looney B.P."/>
            <person name="Miyauchi S."/>
            <person name="Morin E."/>
            <person name="Drula E."/>
            <person name="Courty P.E."/>
            <person name="Chicoki N."/>
            <person name="Fauchery L."/>
            <person name="Kohler A."/>
            <person name="Kuo A."/>
            <person name="LaButti K."/>
            <person name="Pangilinan J."/>
            <person name="Lipzen A."/>
            <person name="Riley R."/>
            <person name="Andreopoulos W."/>
            <person name="He G."/>
            <person name="Johnson J."/>
            <person name="Barry K.W."/>
            <person name="Grigoriev I.V."/>
            <person name="Nagy L."/>
            <person name="Hibbett D."/>
            <person name="Henrissat B."/>
            <person name="Matheny P.B."/>
            <person name="Labbe J."/>
            <person name="Martin A.F."/>
        </authorList>
    </citation>
    <scope>NUCLEOTIDE SEQUENCE</scope>
    <source>
        <strain evidence="1">BPL698</strain>
    </source>
</reference>
<dbReference type="Proteomes" id="UP001207468">
    <property type="component" value="Unassembled WGS sequence"/>
</dbReference>
<keyword evidence="2" id="KW-1185">Reference proteome</keyword>
<comment type="caution">
    <text evidence="1">The sequence shown here is derived from an EMBL/GenBank/DDBJ whole genome shotgun (WGS) entry which is preliminary data.</text>
</comment>
<gene>
    <name evidence="1" type="ORF">F5148DRAFT_977417</name>
</gene>
<dbReference type="EMBL" id="JAGFNK010000051">
    <property type="protein sequence ID" value="KAI9509999.1"/>
    <property type="molecule type" value="Genomic_DNA"/>
</dbReference>
<feature type="non-terminal residue" evidence="1">
    <location>
        <position position="1"/>
    </location>
</feature>
<protein>
    <submittedName>
        <fullName evidence="1">Uncharacterized protein</fullName>
    </submittedName>
</protein>
<name>A0ACC0UG08_9AGAM</name>
<proteinExistence type="predicted"/>